<feature type="transmembrane region" description="Helical" evidence="1">
    <location>
        <begin position="263"/>
        <end position="287"/>
    </location>
</feature>
<dbReference type="STRING" id="1218173.BALCAV_0219355"/>
<dbReference type="eggNOG" id="ENOG502ZS1Z">
    <property type="taxonomic scope" value="Bacteria"/>
</dbReference>
<keyword evidence="1" id="KW-0812">Transmembrane</keyword>
<reference evidence="2 4" key="1">
    <citation type="journal article" date="2014" name="Genome Announc.">
        <title>Draft Genome Sequence of Bacillus alcalophilus AV1934, a Classic Alkaliphile Isolated from Human Feces in 1934.</title>
        <authorList>
            <person name="Attie O."/>
            <person name="Jayaprakash A."/>
            <person name="Shah H."/>
            <person name="Paulsen I.T."/>
            <person name="Morino M."/>
            <person name="Takahashi Y."/>
            <person name="Narumi I."/>
            <person name="Sachidanandam R."/>
            <person name="Satoh K."/>
            <person name="Ito M."/>
            <person name="Krulwich T.A."/>
        </authorList>
    </citation>
    <scope>NUCLEOTIDE SEQUENCE [LARGE SCALE GENOMIC DNA]</scope>
    <source>
        <strain evidence="2 4">AV1934</strain>
    </source>
</reference>
<keyword evidence="1" id="KW-0472">Membrane</keyword>
<evidence type="ECO:0000313" key="2">
    <source>
        <dbReference type="EMBL" id="KGA95934.1"/>
    </source>
</evidence>
<feature type="transmembrane region" description="Helical" evidence="1">
    <location>
        <begin position="174"/>
        <end position="197"/>
    </location>
</feature>
<accession>A0A094WDV5</accession>
<evidence type="ECO:0008006" key="6">
    <source>
        <dbReference type="Google" id="ProtNLM"/>
    </source>
</evidence>
<organism evidence="2 4">
    <name type="scientific">Alkalihalobacillus alcalophilus ATCC 27647 = CGMCC 1.3604</name>
    <dbReference type="NCBI Taxonomy" id="1218173"/>
    <lineage>
        <taxon>Bacteria</taxon>
        <taxon>Bacillati</taxon>
        <taxon>Bacillota</taxon>
        <taxon>Bacilli</taxon>
        <taxon>Bacillales</taxon>
        <taxon>Bacillaceae</taxon>
        <taxon>Alkalihalobacillus</taxon>
    </lineage>
</organism>
<dbReference type="EMBL" id="JALP01000092">
    <property type="protein sequence ID" value="THG91077.1"/>
    <property type="molecule type" value="Genomic_DNA"/>
</dbReference>
<evidence type="ECO:0000313" key="3">
    <source>
        <dbReference type="EMBL" id="THG91077.1"/>
    </source>
</evidence>
<sequence length="306" mass="34117">MDNQFNKAKSFGEILDQTFRLSKNHFSVFFLVFLILLGPFILLEALVQLSYGASFFQAGDTGAPWYERMFSGLGLDEVEGEMTNLAQDAWVSIIGLISFIFYPVAQAAIIIGVFSLRSQKEFTAGTLIKKAFSRFWGILGSSILYYLIMFGIFVVPFIVVLVIGIFGVVAIDNAFIGVLMMILFVIGFFVAIGYLLIRWSMYLGVVVIDNEAPGIGRSWNLTRGNGWRILGLFIVITIITLMVSTAIEFTLAFLLGYSVLTSMILSIVSLFVTMVISVAMAIIFFDLKVRNDADDLKTMIDDYKTE</sequence>
<keyword evidence="1" id="KW-1133">Transmembrane helix</keyword>
<evidence type="ECO:0000313" key="4">
    <source>
        <dbReference type="Proteomes" id="UP000002754"/>
    </source>
</evidence>
<dbReference type="AlphaFoldDB" id="A0A094WDV5"/>
<dbReference type="PANTHER" id="PTHR33133">
    <property type="entry name" value="OS08G0107100 PROTEIN-RELATED"/>
    <property type="match status" value="1"/>
</dbReference>
<evidence type="ECO:0000313" key="5">
    <source>
        <dbReference type="Proteomes" id="UP000297014"/>
    </source>
</evidence>
<evidence type="ECO:0000256" key="1">
    <source>
        <dbReference type="SAM" id="Phobius"/>
    </source>
</evidence>
<feature type="transmembrane region" description="Helical" evidence="1">
    <location>
        <begin position="89"/>
        <end position="114"/>
    </location>
</feature>
<name>A0A094WDV5_ALKAL</name>
<feature type="transmembrane region" description="Helical" evidence="1">
    <location>
        <begin position="26"/>
        <end position="47"/>
    </location>
</feature>
<dbReference type="PANTHER" id="PTHR33133:SF1">
    <property type="entry name" value="EXPRESSED PROTEIN-RELATED"/>
    <property type="match status" value="1"/>
</dbReference>
<reference evidence="3 5" key="2">
    <citation type="submission" date="2014-01" db="EMBL/GenBank/DDBJ databases">
        <title>Draft genome sequencing of Bacillus alcalophilus CGMCC 1.3604.</title>
        <authorList>
            <person name="Yang J."/>
            <person name="Diao L."/>
            <person name="Yang S."/>
        </authorList>
    </citation>
    <scope>NUCLEOTIDE SEQUENCE [LARGE SCALE GENOMIC DNA]</scope>
    <source>
        <strain evidence="3 5">CGMCC 1.3604</strain>
    </source>
</reference>
<dbReference type="Proteomes" id="UP000297014">
    <property type="component" value="Unassembled WGS sequence"/>
</dbReference>
<dbReference type="Proteomes" id="UP000002754">
    <property type="component" value="Unassembled WGS sequence"/>
</dbReference>
<gene>
    <name evidence="3" type="ORF">AJ85_07045</name>
    <name evidence="2" type="ORF">BALCAV_0219355</name>
</gene>
<dbReference type="RefSeq" id="WP_003320898.1">
    <property type="nucleotide sequence ID" value="NZ_ALPT02000092.1"/>
</dbReference>
<proteinExistence type="predicted"/>
<comment type="caution">
    <text evidence="2">The sequence shown here is derived from an EMBL/GenBank/DDBJ whole genome shotgun (WGS) entry which is preliminary data.</text>
</comment>
<keyword evidence="4" id="KW-1185">Reference proteome</keyword>
<feature type="transmembrane region" description="Helical" evidence="1">
    <location>
        <begin position="135"/>
        <end position="168"/>
    </location>
</feature>
<protein>
    <recommendedName>
        <fullName evidence="6">Glycerophosphoryl diester phosphodiesterase membrane domain-containing protein</fullName>
    </recommendedName>
</protein>
<dbReference type="OrthoDB" id="2375893at2"/>
<feature type="transmembrane region" description="Helical" evidence="1">
    <location>
        <begin position="229"/>
        <end position="257"/>
    </location>
</feature>
<dbReference type="EMBL" id="ALPT02000092">
    <property type="protein sequence ID" value="KGA95934.1"/>
    <property type="molecule type" value="Genomic_DNA"/>
</dbReference>